<reference evidence="2 3" key="1">
    <citation type="submission" date="2019-05" db="EMBL/GenBank/DDBJ databases">
        <title>Another draft genome of Portunus trituberculatus and its Hox gene families provides insights of decapod evolution.</title>
        <authorList>
            <person name="Jeong J.-H."/>
            <person name="Song I."/>
            <person name="Kim S."/>
            <person name="Choi T."/>
            <person name="Kim D."/>
            <person name="Ryu S."/>
            <person name="Kim W."/>
        </authorList>
    </citation>
    <scope>NUCLEOTIDE SEQUENCE [LARGE SCALE GENOMIC DNA]</scope>
    <source>
        <tissue evidence="2">Muscle</tissue>
    </source>
</reference>
<proteinExistence type="predicted"/>
<evidence type="ECO:0000256" key="1">
    <source>
        <dbReference type="SAM" id="MobiDB-lite"/>
    </source>
</evidence>
<name>A0A5B7FTN7_PORTR</name>
<comment type="caution">
    <text evidence="2">The sequence shown here is derived from an EMBL/GenBank/DDBJ whole genome shotgun (WGS) entry which is preliminary data.</text>
</comment>
<evidence type="ECO:0000313" key="2">
    <source>
        <dbReference type="EMBL" id="MPC48665.1"/>
    </source>
</evidence>
<feature type="region of interest" description="Disordered" evidence="1">
    <location>
        <begin position="1"/>
        <end position="22"/>
    </location>
</feature>
<dbReference type="EMBL" id="VSRR010008405">
    <property type="protein sequence ID" value="MPC48665.1"/>
    <property type="molecule type" value="Genomic_DNA"/>
</dbReference>
<gene>
    <name evidence="2" type="ORF">E2C01_042445</name>
</gene>
<protein>
    <submittedName>
        <fullName evidence="2">Uncharacterized protein</fullName>
    </submittedName>
</protein>
<dbReference type="Proteomes" id="UP000324222">
    <property type="component" value="Unassembled WGS sequence"/>
</dbReference>
<sequence length="141" mass="15006">MPAAASPSLTHPKQPGKAFFPFRPHTPIPASLQATQPHILHTLPLSSILNPSISSDLSQGALSRRLAALAERWAITPTVSQVFTGPTWDVYSCGWCGVSGEQGSGECRVGAGGMEWEKDGVEGVWTEDPRCRHPSCGVTSL</sequence>
<evidence type="ECO:0000313" key="3">
    <source>
        <dbReference type="Proteomes" id="UP000324222"/>
    </source>
</evidence>
<dbReference type="AlphaFoldDB" id="A0A5B7FTN7"/>
<organism evidence="2 3">
    <name type="scientific">Portunus trituberculatus</name>
    <name type="common">Swimming crab</name>
    <name type="synonym">Neptunus trituberculatus</name>
    <dbReference type="NCBI Taxonomy" id="210409"/>
    <lineage>
        <taxon>Eukaryota</taxon>
        <taxon>Metazoa</taxon>
        <taxon>Ecdysozoa</taxon>
        <taxon>Arthropoda</taxon>
        <taxon>Crustacea</taxon>
        <taxon>Multicrustacea</taxon>
        <taxon>Malacostraca</taxon>
        <taxon>Eumalacostraca</taxon>
        <taxon>Eucarida</taxon>
        <taxon>Decapoda</taxon>
        <taxon>Pleocyemata</taxon>
        <taxon>Brachyura</taxon>
        <taxon>Eubrachyura</taxon>
        <taxon>Portunoidea</taxon>
        <taxon>Portunidae</taxon>
        <taxon>Portuninae</taxon>
        <taxon>Portunus</taxon>
    </lineage>
</organism>
<keyword evidence="3" id="KW-1185">Reference proteome</keyword>
<accession>A0A5B7FTN7</accession>